<dbReference type="Gene3D" id="3.40.50.720">
    <property type="entry name" value="NAD(P)-binding Rossmann-like Domain"/>
    <property type="match status" value="1"/>
</dbReference>
<dbReference type="Pfam" id="PF00106">
    <property type="entry name" value="adh_short"/>
    <property type="match status" value="1"/>
</dbReference>
<dbReference type="NCBIfam" id="NF006509">
    <property type="entry name" value="PRK08945.1"/>
    <property type="match status" value="1"/>
</dbReference>
<dbReference type="InterPro" id="IPR002347">
    <property type="entry name" value="SDR_fam"/>
</dbReference>
<dbReference type="EMBL" id="BAEQ01000023">
    <property type="protein sequence ID" value="GAC28198.1"/>
    <property type="molecule type" value="Genomic_DNA"/>
</dbReference>
<dbReference type="PANTHER" id="PTHR42901">
    <property type="entry name" value="ALCOHOL DEHYDROGENASE"/>
    <property type="match status" value="1"/>
</dbReference>
<keyword evidence="2" id="KW-0560">Oxidoreductase</keyword>
<dbReference type="InterPro" id="IPR036291">
    <property type="entry name" value="NAD(P)-bd_dom_sf"/>
</dbReference>
<gene>
    <name evidence="3" type="ORF">GPAL_1325</name>
</gene>
<dbReference type="OrthoDB" id="9790785at2"/>
<proteinExistence type="inferred from homology"/>
<dbReference type="GO" id="GO:0016491">
    <property type="term" value="F:oxidoreductase activity"/>
    <property type="evidence" value="ECO:0007669"/>
    <property type="project" value="UniProtKB-KW"/>
</dbReference>
<dbReference type="Proteomes" id="UP000006251">
    <property type="component" value="Unassembled WGS sequence"/>
</dbReference>
<dbReference type="PRINTS" id="PR00081">
    <property type="entry name" value="GDHRDH"/>
</dbReference>
<dbReference type="RefSeq" id="WP_006010199.1">
    <property type="nucleotide sequence ID" value="NZ_BAEQ01000023.1"/>
</dbReference>
<dbReference type="STRING" id="1121922.GCA_000428905_00638"/>
<organism evidence="3 4">
    <name type="scientific">Brumicola pallidula DSM 14239 = ACAM 615</name>
    <dbReference type="NCBI Taxonomy" id="1121922"/>
    <lineage>
        <taxon>Bacteria</taxon>
        <taxon>Pseudomonadati</taxon>
        <taxon>Pseudomonadota</taxon>
        <taxon>Gammaproteobacteria</taxon>
        <taxon>Alteromonadales</taxon>
        <taxon>Alteromonadaceae</taxon>
        <taxon>Brumicola</taxon>
    </lineage>
</organism>
<dbReference type="PANTHER" id="PTHR42901:SF1">
    <property type="entry name" value="ALCOHOL DEHYDROGENASE"/>
    <property type="match status" value="1"/>
</dbReference>
<comment type="caution">
    <text evidence="3">The sequence shown here is derived from an EMBL/GenBank/DDBJ whole genome shotgun (WGS) entry which is preliminary data.</text>
</comment>
<evidence type="ECO:0000313" key="4">
    <source>
        <dbReference type="Proteomes" id="UP000006251"/>
    </source>
</evidence>
<evidence type="ECO:0000313" key="3">
    <source>
        <dbReference type="EMBL" id="GAC28198.1"/>
    </source>
</evidence>
<dbReference type="AlphaFoldDB" id="K6ZH07"/>
<reference evidence="4" key="1">
    <citation type="journal article" date="2014" name="Environ. Microbiol.">
        <title>Comparative genomics of the marine bacterial genus Glaciecola reveals the high degree of genomic diversity and genomic characteristic for cold adaptation.</title>
        <authorList>
            <person name="Qin Q.L."/>
            <person name="Xie B.B."/>
            <person name="Yu Y."/>
            <person name="Shu Y.L."/>
            <person name="Rong J.C."/>
            <person name="Zhang Y.J."/>
            <person name="Zhao D.L."/>
            <person name="Chen X.L."/>
            <person name="Zhang X.Y."/>
            <person name="Chen B."/>
            <person name="Zhou B.C."/>
            <person name="Zhang Y.Z."/>
        </authorList>
    </citation>
    <scope>NUCLEOTIDE SEQUENCE [LARGE SCALE GENOMIC DNA]</scope>
    <source>
        <strain evidence="4">ACAM 615</strain>
    </source>
</reference>
<dbReference type="PROSITE" id="PS00061">
    <property type="entry name" value="ADH_SHORT"/>
    <property type="match status" value="1"/>
</dbReference>
<protein>
    <submittedName>
        <fullName evidence="3">Short chain dehydrogenase</fullName>
    </submittedName>
</protein>
<evidence type="ECO:0000256" key="1">
    <source>
        <dbReference type="ARBA" id="ARBA00006484"/>
    </source>
</evidence>
<keyword evidence="4" id="KW-1185">Reference proteome</keyword>
<sequence>MQSHLQYTSTKNALQNKTIIITGAGDGIGRKAAITFAKHGAELILLGKTVSKLESTYDEIINNGGVTPSIVPIDFKGATSKHYQDMVASIEGQYKKIDVVLFNASILGNLCPFHEITESEFMEVNQVNLNSQFFMTQALLPILKQNKSASVIYTTSSVGRAGRAYWGTYSISKFATEGMMQVLADEYKSSGIRFNCINPGATRTTMRAKAFPGERPDSLKTPEDIMPTYLYLASDDSKHVNGQSLDCQPK</sequence>
<dbReference type="InterPro" id="IPR020904">
    <property type="entry name" value="Sc_DH/Rdtase_CS"/>
</dbReference>
<accession>K6ZH07</accession>
<comment type="similarity">
    <text evidence="1">Belongs to the short-chain dehydrogenases/reductases (SDR) family.</text>
</comment>
<dbReference type="SUPFAM" id="SSF51735">
    <property type="entry name" value="NAD(P)-binding Rossmann-fold domains"/>
    <property type="match status" value="1"/>
</dbReference>
<evidence type="ECO:0000256" key="2">
    <source>
        <dbReference type="ARBA" id="ARBA00023002"/>
    </source>
</evidence>
<name>K6ZH07_9ALTE</name>